<feature type="domain" description="DH" evidence="3">
    <location>
        <begin position="1306"/>
        <end position="1396"/>
    </location>
</feature>
<name>A0A3S2M579_ORYJA</name>
<feature type="compositionally biased region" description="Basic and acidic residues" evidence="1">
    <location>
        <begin position="471"/>
        <end position="493"/>
    </location>
</feature>
<accession>A0A3S2M579</accession>
<dbReference type="InterPro" id="IPR000219">
    <property type="entry name" value="DH_dom"/>
</dbReference>
<feature type="compositionally biased region" description="Basic and acidic residues" evidence="1">
    <location>
        <begin position="402"/>
        <end position="412"/>
    </location>
</feature>
<evidence type="ECO:0000259" key="3">
    <source>
        <dbReference type="PROSITE" id="PS50010"/>
    </source>
</evidence>
<dbReference type="SUPFAM" id="SSF46966">
    <property type="entry name" value="Spectrin repeat"/>
    <property type="match status" value="1"/>
</dbReference>
<gene>
    <name evidence="4" type="ORF">OJAV_G00179490</name>
</gene>
<dbReference type="SMART" id="SM00233">
    <property type="entry name" value="PH"/>
    <property type="match status" value="1"/>
</dbReference>
<feature type="region of interest" description="Disordered" evidence="1">
    <location>
        <begin position="321"/>
        <end position="614"/>
    </location>
</feature>
<dbReference type="PROSITE" id="PS50003">
    <property type="entry name" value="PH_DOMAIN"/>
    <property type="match status" value="1"/>
</dbReference>
<proteinExistence type="predicted"/>
<reference evidence="4 5" key="1">
    <citation type="submission" date="2018-11" db="EMBL/GenBank/DDBJ databases">
        <authorList>
            <person name="Lopez-Roques C."/>
            <person name="Donnadieu C."/>
            <person name="Bouchez O."/>
            <person name="Klopp C."/>
            <person name="Cabau C."/>
            <person name="Zahm M."/>
        </authorList>
    </citation>
    <scope>NUCLEOTIDE SEQUENCE [LARGE SCALE GENOMIC DNA]</scope>
    <source>
        <strain evidence="4">RS831</strain>
        <tissue evidence="4">Whole body</tissue>
    </source>
</reference>
<keyword evidence="5" id="KW-1185">Reference proteome</keyword>
<evidence type="ECO:0000313" key="4">
    <source>
        <dbReference type="EMBL" id="RVE60314.1"/>
    </source>
</evidence>
<dbReference type="OrthoDB" id="8645278at2759"/>
<feature type="domain" description="PH" evidence="2">
    <location>
        <begin position="1468"/>
        <end position="1573"/>
    </location>
</feature>
<evidence type="ECO:0008006" key="6">
    <source>
        <dbReference type="Google" id="ProtNLM"/>
    </source>
</evidence>
<feature type="compositionally biased region" description="Low complexity" evidence="1">
    <location>
        <begin position="221"/>
        <end position="230"/>
    </location>
</feature>
<dbReference type="PANTHER" id="PTHR45845">
    <property type="entry name" value="RHO GUANINE NUCLEOTIDE EXCHANGE FACTOR-RELATED"/>
    <property type="match status" value="1"/>
</dbReference>
<feature type="compositionally biased region" description="Polar residues" evidence="1">
    <location>
        <begin position="581"/>
        <end position="594"/>
    </location>
</feature>
<feature type="compositionally biased region" description="Basic and acidic residues" evidence="1">
    <location>
        <begin position="1138"/>
        <end position="1148"/>
    </location>
</feature>
<dbReference type="Gene3D" id="2.30.29.30">
    <property type="entry name" value="Pleckstrin-homology domain (PH domain)/Phosphotyrosine-binding domain (PTB)"/>
    <property type="match status" value="1"/>
</dbReference>
<dbReference type="GO" id="GO:0005085">
    <property type="term" value="F:guanyl-nucleotide exchange factor activity"/>
    <property type="evidence" value="ECO:0007669"/>
    <property type="project" value="InterPro"/>
</dbReference>
<dbReference type="SUPFAM" id="SSF48065">
    <property type="entry name" value="DBL homology domain (DH-domain)"/>
    <property type="match status" value="1"/>
</dbReference>
<feature type="compositionally biased region" description="Basic and acidic residues" evidence="1">
    <location>
        <begin position="545"/>
        <end position="580"/>
    </location>
</feature>
<dbReference type="InterPro" id="IPR001849">
    <property type="entry name" value="PH_domain"/>
</dbReference>
<dbReference type="SUPFAM" id="SSF50729">
    <property type="entry name" value="PH domain-like"/>
    <property type="match status" value="1"/>
</dbReference>
<sequence>MEDCVQGALSSLYPPFESTAPPLLSQVFSVLESTYQQDSLRYLLDYFVPAKHLLHKLQQHACSQYLGCLFLHSGWPLCLGEKVVVQLSTLDWRLLRSNDFYLQVVPFSTRCPRLALKCLAAGGRTVQEILVPESQHPLVFTSEWLHSVNKERGHRREVGGGLDTCLVSTCDGVVRLPWKEIVYPKFIHDPSEEVDLLANKDSPMSKRLPSEGGSSLGGWGDSSSGELDSWSWDEEEDDASTPVAWLATPRSEEGAVRTVSDGLGGRLSWMVTMWSFWSSEEAQMEGRGKAIKLRKGKAWGYWKMERSGSFRAIVGARGDVSATKEDVPPPHSLRGVSETGKGRRPSSHDSDEGNKAAPEISGICFEGPRRPGVGRERDSGGFTNASSDRRKDSQNSDNLVTRGEHDLNHKPASEGQSDQGSQSDSVFEDSDKRLSWDSDPITPTSDAPERPLAQVCVGQHESTTNNLSKPKLPDGKEEGKTEERACPRGKDVKSAGFRAPRRRRKGKGAKGRARSGGRPNQKGSKVQGKAPQPSTPSCSAPAKHSSIEKNQPEQTDPAEREEGGSTTTDEEKQRRSRTETTESQSHIQSGTSCLNPLGGEPCSTEPHPDLQNRVSSKEPVLLRQLDAELLQSGALQLTGTVDRLGRALVFTETGSLKDGFSAEEAAQILVCFHRITRPAASEKGLTVLLDSRRSPPSDLCLSALKRFQVLLPGGLGSVLVLVEEQQEPLSYTLHGAEVHAVKGTAVLQQYVDKQQLLKELDGDLSHSHSDWLAFRLRLESLIERCESALCLLGEAQQELETEPMPEDIKAVPQSIDKHRRLMANVLADQRLTELQQRGGAWLAGLTNCSSGLGQKSPDCRAALAAASQLYDSVDHALHQLVQVSNQRGRDLEALGQLARLVDKLEKCDKEIEEVQLQLEDYRDPPLSLSRLSLKQQKFRTFRESVNELHSETLAVLSDLESWNHLNWAGLSQVQIRLPPVREKLRDMSHCLSDCWTTLDHTQRLLSTLTEATQWCDAVSSASSTCPLSSLPPIPPSRFQDARSLAMELGGGPLMDLWTQTVERYQRTVAQVKPRFLQSERTQGQGKAKTPSLPSQWDLLGPDSESEWGLGAGGGDGGLQSWGSLASLFRPQTCSTLKIGDEKGSKKDTAGGGNGGGAGGGKFLQNLLNPAKKSPPEAPLPPKPPRKRHPSFDLQALLAPRKGAAIPKSVETPAGGASRSSPMSWLGRRALADPVITTSMAAAVPDWGSGRGGGGVLIRGVEVSSKEVVDHTGSPRQHVLLGRADRDAGADKGSSAQSKPYLLWCRMLSSERQYVAVLKGVEETYLPLLELSDTPASLRGKGESLFSNWSSLSTFHSQSLLPAMEGALVQSLLQQDCFSKYRDNFLQYSHYIRSKPEPDSPLVTQAADFFKAPIQRLEQYCEALNELGGLTPASDSALSVLRHAQRHGEDLRASDLIVGCPIPVAERGELVRQGELTACGGVRRKRAGVRNVFLYQNFLIFTKQKSPTAGRSAYSYKHSIKTGEMGLTQSVGDDGLKFEVWVRQAPRSKASITLQARDREDRAGWAHDIAHLLWTHAINNTELCLKESLCMGISSKLLLDATGSAASELDSACSLSDRVHNMLRIHKPLTEPVSLHSCVIPSSTNSGLSEDVNISWCRWTELDFEDTAAPPTCK</sequence>
<dbReference type="Gene3D" id="1.20.900.10">
    <property type="entry name" value="Dbl homology (DH) domain"/>
    <property type="match status" value="1"/>
</dbReference>
<feature type="compositionally biased region" description="Gly residues" evidence="1">
    <location>
        <begin position="1149"/>
        <end position="1161"/>
    </location>
</feature>
<dbReference type="Gene3D" id="1.20.58.60">
    <property type="match status" value="1"/>
</dbReference>
<feature type="compositionally biased region" description="Basic residues" evidence="1">
    <location>
        <begin position="499"/>
        <end position="515"/>
    </location>
</feature>
<dbReference type="PROSITE" id="PS50010">
    <property type="entry name" value="DH_2"/>
    <property type="match status" value="1"/>
</dbReference>
<protein>
    <recommendedName>
        <fullName evidence="6">DH domain-containing protein</fullName>
    </recommendedName>
</protein>
<dbReference type="InterPro" id="IPR035899">
    <property type="entry name" value="DBL_dom_sf"/>
</dbReference>
<dbReference type="Pfam" id="PF22697">
    <property type="entry name" value="SOS1_NGEF_PH"/>
    <property type="match status" value="1"/>
</dbReference>
<dbReference type="EMBL" id="CM012454">
    <property type="protein sequence ID" value="RVE60314.1"/>
    <property type="molecule type" value="Genomic_DNA"/>
</dbReference>
<feature type="region of interest" description="Disordered" evidence="1">
    <location>
        <begin position="202"/>
        <end position="234"/>
    </location>
</feature>
<feature type="compositionally biased region" description="Basic and acidic residues" evidence="1">
    <location>
        <begin position="367"/>
        <end position="379"/>
    </location>
</feature>
<feature type="compositionally biased region" description="Low complexity" evidence="1">
    <location>
        <begin position="415"/>
        <end position="425"/>
    </location>
</feature>
<dbReference type="InterPro" id="IPR011993">
    <property type="entry name" value="PH-like_dom_sf"/>
</dbReference>
<evidence type="ECO:0000313" key="5">
    <source>
        <dbReference type="Proteomes" id="UP000283210"/>
    </source>
</evidence>
<dbReference type="Proteomes" id="UP000283210">
    <property type="component" value="Chromosome 18"/>
</dbReference>
<feature type="region of interest" description="Disordered" evidence="1">
    <location>
        <begin position="1075"/>
        <end position="1114"/>
    </location>
</feature>
<reference evidence="4 5" key="2">
    <citation type="submission" date="2019-01" db="EMBL/GenBank/DDBJ databases">
        <title>A chromosome length genome reference of the Java medaka (oryzias javanicus).</title>
        <authorList>
            <person name="Herpin A."/>
            <person name="Takehana Y."/>
            <person name="Naruse K."/>
            <person name="Ansai S."/>
            <person name="Kawaguchi M."/>
        </authorList>
    </citation>
    <scope>NUCLEOTIDE SEQUENCE [LARGE SCALE GENOMIC DNA]</scope>
    <source>
        <strain evidence="4">RS831</strain>
        <tissue evidence="4">Whole body</tissue>
    </source>
</reference>
<dbReference type="Pfam" id="PF00621">
    <property type="entry name" value="RhoGEF"/>
    <property type="match status" value="1"/>
</dbReference>
<organism evidence="4 5">
    <name type="scientific">Oryzias javanicus</name>
    <name type="common">Javanese ricefish</name>
    <name type="synonym">Aplocheilus javanicus</name>
    <dbReference type="NCBI Taxonomy" id="123683"/>
    <lineage>
        <taxon>Eukaryota</taxon>
        <taxon>Metazoa</taxon>
        <taxon>Chordata</taxon>
        <taxon>Craniata</taxon>
        <taxon>Vertebrata</taxon>
        <taxon>Euteleostomi</taxon>
        <taxon>Actinopterygii</taxon>
        <taxon>Neopterygii</taxon>
        <taxon>Teleostei</taxon>
        <taxon>Neoteleostei</taxon>
        <taxon>Acanthomorphata</taxon>
        <taxon>Ovalentaria</taxon>
        <taxon>Atherinomorphae</taxon>
        <taxon>Beloniformes</taxon>
        <taxon>Adrianichthyidae</taxon>
        <taxon>Oryziinae</taxon>
        <taxon>Oryzias</taxon>
    </lineage>
</organism>
<feature type="region of interest" description="Disordered" evidence="1">
    <location>
        <begin position="1137"/>
        <end position="1222"/>
    </location>
</feature>
<dbReference type="PANTHER" id="PTHR45845:SF4">
    <property type="entry name" value="PLECKSTRIN HOMOLOGY DOMAIN CONTAINING, FAMILY G (WITH RHOGEF DOMAIN) MEMBER 4"/>
    <property type="match status" value="1"/>
</dbReference>
<dbReference type="InterPro" id="IPR055251">
    <property type="entry name" value="SOS1_NGEF_PH"/>
</dbReference>
<evidence type="ECO:0000256" key="1">
    <source>
        <dbReference type="SAM" id="MobiDB-lite"/>
    </source>
</evidence>
<dbReference type="InterPro" id="IPR052231">
    <property type="entry name" value="Rho_GEF_signaling-related"/>
</dbReference>
<evidence type="ECO:0000259" key="2">
    <source>
        <dbReference type="PROSITE" id="PS50003"/>
    </source>
</evidence>